<reference evidence="6 7" key="1">
    <citation type="submission" date="2013-12" db="EMBL/GenBank/DDBJ databases">
        <title>Draft genome of the parsitic nematode Ancylostoma duodenale.</title>
        <authorList>
            <person name="Mitreva M."/>
        </authorList>
    </citation>
    <scope>NUCLEOTIDE SEQUENCE [LARGE SCALE GENOMIC DNA]</scope>
    <source>
        <strain evidence="6 7">Zhejiang</strain>
    </source>
</reference>
<evidence type="ECO:0000313" key="7">
    <source>
        <dbReference type="Proteomes" id="UP000054047"/>
    </source>
</evidence>
<evidence type="ECO:0000256" key="5">
    <source>
        <dbReference type="SAM" id="Phobius"/>
    </source>
</evidence>
<feature type="transmembrane region" description="Helical" evidence="5">
    <location>
        <begin position="46"/>
        <end position="64"/>
    </location>
</feature>
<keyword evidence="4 5" id="KW-0472">Membrane</keyword>
<dbReference type="GO" id="GO:0046873">
    <property type="term" value="F:metal ion transmembrane transporter activity"/>
    <property type="evidence" value="ECO:0007669"/>
    <property type="project" value="InterPro"/>
</dbReference>
<evidence type="ECO:0000256" key="1">
    <source>
        <dbReference type="ARBA" id="ARBA00004141"/>
    </source>
</evidence>
<dbReference type="OrthoDB" id="448280at2759"/>
<dbReference type="Proteomes" id="UP000054047">
    <property type="component" value="Unassembled WGS sequence"/>
</dbReference>
<evidence type="ECO:0000313" key="6">
    <source>
        <dbReference type="EMBL" id="KIH48576.1"/>
    </source>
</evidence>
<evidence type="ECO:0000256" key="3">
    <source>
        <dbReference type="ARBA" id="ARBA00022989"/>
    </source>
</evidence>
<dbReference type="EMBL" id="KN758541">
    <property type="protein sequence ID" value="KIH48576.1"/>
    <property type="molecule type" value="Genomic_DNA"/>
</dbReference>
<keyword evidence="7" id="KW-1185">Reference proteome</keyword>
<comment type="subcellular location">
    <subcellularLocation>
        <location evidence="1">Membrane</location>
        <topology evidence="1">Multi-pass membrane protein</topology>
    </subcellularLocation>
</comment>
<feature type="non-terminal residue" evidence="6">
    <location>
        <position position="1"/>
    </location>
</feature>
<feature type="transmembrane region" description="Helical" evidence="5">
    <location>
        <begin position="12"/>
        <end position="34"/>
    </location>
</feature>
<organism evidence="6 7">
    <name type="scientific">Ancylostoma duodenale</name>
    <dbReference type="NCBI Taxonomy" id="51022"/>
    <lineage>
        <taxon>Eukaryota</taxon>
        <taxon>Metazoa</taxon>
        <taxon>Ecdysozoa</taxon>
        <taxon>Nematoda</taxon>
        <taxon>Chromadorea</taxon>
        <taxon>Rhabditida</taxon>
        <taxon>Rhabditina</taxon>
        <taxon>Rhabditomorpha</taxon>
        <taxon>Strongyloidea</taxon>
        <taxon>Ancylostomatidae</taxon>
        <taxon>Ancylostomatinae</taxon>
        <taxon>Ancylostoma</taxon>
    </lineage>
</organism>
<dbReference type="Pfam" id="PF02535">
    <property type="entry name" value="Zip"/>
    <property type="match status" value="1"/>
</dbReference>
<evidence type="ECO:0000256" key="2">
    <source>
        <dbReference type="ARBA" id="ARBA00022692"/>
    </source>
</evidence>
<sequence length="183" mass="20104">LSNISPVYKDGAVLILESLAAGTFIYVTFLEVLAQEKGNEQNSLKQLLAIFIGFAVIAALQLAFGLAQSINGPSFAAITATMAVTYTRYRPNSPQLICRTRSSTVWSEHWMNWSTGAQLTPGPRRHRPVSLRSSLGAQQSHILTIEPLLNAFTNGRHQIVISVCVDDLFMCIVRVSFTLRQGP</sequence>
<keyword evidence="2 5" id="KW-0812">Transmembrane</keyword>
<dbReference type="GO" id="GO:0016020">
    <property type="term" value="C:membrane"/>
    <property type="evidence" value="ECO:0007669"/>
    <property type="project" value="UniProtKB-SubCell"/>
</dbReference>
<dbReference type="AlphaFoldDB" id="A0A0C2FUI6"/>
<feature type="non-terminal residue" evidence="6">
    <location>
        <position position="183"/>
    </location>
</feature>
<accession>A0A0C2FUI6</accession>
<dbReference type="InterPro" id="IPR003689">
    <property type="entry name" value="ZIP"/>
</dbReference>
<proteinExistence type="predicted"/>
<evidence type="ECO:0000256" key="4">
    <source>
        <dbReference type="ARBA" id="ARBA00023136"/>
    </source>
</evidence>
<name>A0A0C2FUI6_9BILA</name>
<keyword evidence="3 5" id="KW-1133">Transmembrane helix</keyword>
<protein>
    <submittedName>
        <fullName evidence="6">Uncharacterized protein</fullName>
    </submittedName>
</protein>
<gene>
    <name evidence="6" type="ORF">ANCDUO_21353</name>
</gene>